<name>A0A8X6FDX5_TRICU</name>
<reference evidence="1" key="1">
    <citation type="submission" date="2020-07" db="EMBL/GenBank/DDBJ databases">
        <title>Multicomponent nature underlies the extraordinary mechanical properties of spider dragline silk.</title>
        <authorList>
            <person name="Kono N."/>
            <person name="Nakamura H."/>
            <person name="Mori M."/>
            <person name="Yoshida Y."/>
            <person name="Ohtoshi R."/>
            <person name="Malay A.D."/>
            <person name="Moran D.A.P."/>
            <person name="Tomita M."/>
            <person name="Numata K."/>
            <person name="Arakawa K."/>
        </authorList>
    </citation>
    <scope>NUCLEOTIDE SEQUENCE</scope>
</reference>
<accession>A0A8X6FDX5</accession>
<sequence length="101" mass="12169">MYRHWQYTGSYGEDGEFDRITGAQPLTIQRHDERYRYKTARFILSHRNSKAEEVRTFQNPFEADMVSCLDELQVEVNELQAKDHLRNKFKEELVGFYQFLT</sequence>
<organism evidence="1 2">
    <name type="scientific">Trichonephila clavata</name>
    <name type="common">Joro spider</name>
    <name type="synonym">Nephila clavata</name>
    <dbReference type="NCBI Taxonomy" id="2740835"/>
    <lineage>
        <taxon>Eukaryota</taxon>
        <taxon>Metazoa</taxon>
        <taxon>Ecdysozoa</taxon>
        <taxon>Arthropoda</taxon>
        <taxon>Chelicerata</taxon>
        <taxon>Arachnida</taxon>
        <taxon>Araneae</taxon>
        <taxon>Araneomorphae</taxon>
        <taxon>Entelegynae</taxon>
        <taxon>Araneoidea</taxon>
        <taxon>Nephilidae</taxon>
        <taxon>Trichonephila</taxon>
    </lineage>
</organism>
<comment type="caution">
    <text evidence="1">The sequence shown here is derived from an EMBL/GenBank/DDBJ whole genome shotgun (WGS) entry which is preliminary data.</text>
</comment>
<evidence type="ECO:0000313" key="1">
    <source>
        <dbReference type="EMBL" id="GFQ76932.1"/>
    </source>
</evidence>
<dbReference type="AlphaFoldDB" id="A0A8X6FDX5"/>
<dbReference type="Proteomes" id="UP000887116">
    <property type="component" value="Unassembled WGS sequence"/>
</dbReference>
<evidence type="ECO:0000313" key="2">
    <source>
        <dbReference type="Proteomes" id="UP000887116"/>
    </source>
</evidence>
<protein>
    <submittedName>
        <fullName evidence="1">Uncharacterized protein</fullName>
    </submittedName>
</protein>
<dbReference type="EMBL" id="BMAO01001918">
    <property type="protein sequence ID" value="GFQ76932.1"/>
    <property type="molecule type" value="Genomic_DNA"/>
</dbReference>
<keyword evidence="2" id="KW-1185">Reference proteome</keyword>
<proteinExistence type="predicted"/>
<gene>
    <name evidence="1" type="ORF">TNCT_696351</name>
</gene>